<dbReference type="SUPFAM" id="SSF51215">
    <property type="entry name" value="Regulatory protein AraC"/>
    <property type="match status" value="1"/>
</dbReference>
<keyword evidence="1" id="KW-0805">Transcription regulation</keyword>
<dbReference type="SMART" id="SM00342">
    <property type="entry name" value="HTH_ARAC"/>
    <property type="match status" value="1"/>
</dbReference>
<keyword evidence="2" id="KW-0238">DNA-binding</keyword>
<evidence type="ECO:0000259" key="5">
    <source>
        <dbReference type="PROSITE" id="PS01124"/>
    </source>
</evidence>
<dbReference type="PANTHER" id="PTHR46796">
    <property type="entry name" value="HTH-TYPE TRANSCRIPTIONAL ACTIVATOR RHAS-RELATED"/>
    <property type="match status" value="1"/>
</dbReference>
<organism evidence="6 7">
    <name type="scientific">Brenneria roseae subsp. americana</name>
    <dbReference type="NCBI Taxonomy" id="1508507"/>
    <lineage>
        <taxon>Bacteria</taxon>
        <taxon>Pseudomonadati</taxon>
        <taxon>Pseudomonadota</taxon>
        <taxon>Gammaproteobacteria</taxon>
        <taxon>Enterobacterales</taxon>
        <taxon>Pectobacteriaceae</taxon>
        <taxon>Brenneria</taxon>
    </lineage>
</organism>
<evidence type="ECO:0000313" key="6">
    <source>
        <dbReference type="EMBL" id="PWC10562.1"/>
    </source>
</evidence>
<dbReference type="InterPro" id="IPR050204">
    <property type="entry name" value="AraC_XylS_family_regulators"/>
</dbReference>
<dbReference type="Gene3D" id="1.10.10.60">
    <property type="entry name" value="Homeodomain-like"/>
    <property type="match status" value="1"/>
</dbReference>
<sequence>MSCKNISSKNRSSVCHVEQTYWFSPLLPHLESRSTWHSRQAYKTHTHPQFSIGAIEQGGTRSHYRGQQHLLQAGDLILIDPHQPHSCNPLPGQTRSYHMLYLDTAWCLQQLSRLCGHPVTSLHSRGVVLQDPALFTRYQHLIAQLHQGDIAAAEKTLHHLITPILQQYCLPVEPAPYSSFPPEPTYHTTTRYVRQRLLSNLQTSPSLEALAAELNLRRETIVRQFRRETGVTPMAFLNNARVEYAKTLLRQGTPLADAGYQSGFCDQSHFHKTFVHYTAATPGQYRHSRSIFDNK</sequence>
<dbReference type="PROSITE" id="PS01124">
    <property type="entry name" value="HTH_ARAC_FAMILY_2"/>
    <property type="match status" value="1"/>
</dbReference>
<feature type="domain" description="HTH araC/xylS-type" evidence="5">
    <location>
        <begin position="191"/>
        <end position="288"/>
    </location>
</feature>
<dbReference type="RefSeq" id="WP_109055308.1">
    <property type="nucleotide sequence ID" value="NZ_QDKJ01000013.1"/>
</dbReference>
<dbReference type="InterPro" id="IPR003313">
    <property type="entry name" value="AraC-bd"/>
</dbReference>
<dbReference type="InterPro" id="IPR009057">
    <property type="entry name" value="Homeodomain-like_sf"/>
</dbReference>
<evidence type="ECO:0000256" key="1">
    <source>
        <dbReference type="ARBA" id="ARBA00023015"/>
    </source>
</evidence>
<keyword evidence="4" id="KW-0804">Transcription</keyword>
<name>A0A2U1TMK4_9GAMM</name>
<dbReference type="InterPro" id="IPR018060">
    <property type="entry name" value="HTH_AraC"/>
</dbReference>
<dbReference type="Pfam" id="PF02311">
    <property type="entry name" value="AraC_binding"/>
    <property type="match status" value="1"/>
</dbReference>
<dbReference type="Gene3D" id="2.60.120.10">
    <property type="entry name" value="Jelly Rolls"/>
    <property type="match status" value="1"/>
</dbReference>
<dbReference type="GO" id="GO:0003700">
    <property type="term" value="F:DNA-binding transcription factor activity"/>
    <property type="evidence" value="ECO:0007669"/>
    <property type="project" value="InterPro"/>
</dbReference>
<gene>
    <name evidence="6" type="ORF">B4923_15670</name>
</gene>
<evidence type="ECO:0000256" key="2">
    <source>
        <dbReference type="ARBA" id="ARBA00023125"/>
    </source>
</evidence>
<dbReference type="SUPFAM" id="SSF46689">
    <property type="entry name" value="Homeodomain-like"/>
    <property type="match status" value="2"/>
</dbReference>
<keyword evidence="3" id="KW-0010">Activator</keyword>
<dbReference type="GO" id="GO:0043565">
    <property type="term" value="F:sequence-specific DNA binding"/>
    <property type="evidence" value="ECO:0007669"/>
    <property type="project" value="InterPro"/>
</dbReference>
<dbReference type="PROSITE" id="PS00041">
    <property type="entry name" value="HTH_ARAC_FAMILY_1"/>
    <property type="match status" value="1"/>
</dbReference>
<evidence type="ECO:0000313" key="7">
    <source>
        <dbReference type="Proteomes" id="UP000245138"/>
    </source>
</evidence>
<dbReference type="InterPro" id="IPR018062">
    <property type="entry name" value="HTH_AraC-typ_CS"/>
</dbReference>
<dbReference type="EMBL" id="QDKJ01000013">
    <property type="protein sequence ID" value="PWC10562.1"/>
    <property type="molecule type" value="Genomic_DNA"/>
</dbReference>
<dbReference type="InterPro" id="IPR037923">
    <property type="entry name" value="HTH-like"/>
</dbReference>
<keyword evidence="7" id="KW-1185">Reference proteome</keyword>
<dbReference type="AlphaFoldDB" id="A0A2U1TMK4"/>
<dbReference type="OrthoDB" id="9809338at2"/>
<dbReference type="Pfam" id="PF12833">
    <property type="entry name" value="HTH_18"/>
    <property type="match status" value="1"/>
</dbReference>
<dbReference type="Proteomes" id="UP000245138">
    <property type="component" value="Unassembled WGS sequence"/>
</dbReference>
<dbReference type="PANTHER" id="PTHR46796:SF2">
    <property type="entry name" value="TRANSCRIPTIONAL REGULATORY PROTEIN"/>
    <property type="match status" value="1"/>
</dbReference>
<evidence type="ECO:0000256" key="3">
    <source>
        <dbReference type="ARBA" id="ARBA00023159"/>
    </source>
</evidence>
<evidence type="ECO:0000256" key="4">
    <source>
        <dbReference type="ARBA" id="ARBA00023163"/>
    </source>
</evidence>
<dbReference type="InterPro" id="IPR014710">
    <property type="entry name" value="RmlC-like_jellyroll"/>
</dbReference>
<comment type="caution">
    <text evidence="6">The sequence shown here is derived from an EMBL/GenBank/DDBJ whole genome shotgun (WGS) entry which is preliminary data.</text>
</comment>
<accession>A0A2U1TMK4</accession>
<protein>
    <submittedName>
        <fullName evidence="6">AraC family transcriptional regulator</fullName>
    </submittedName>
</protein>
<proteinExistence type="predicted"/>
<reference evidence="6 7" key="1">
    <citation type="submission" date="2018-04" db="EMBL/GenBank/DDBJ databases">
        <title>Brenneria corticis sp.nov.</title>
        <authorList>
            <person name="Li Y."/>
        </authorList>
    </citation>
    <scope>NUCLEOTIDE SEQUENCE [LARGE SCALE GENOMIC DNA]</scope>
    <source>
        <strain evidence="6 7">LMG 27715</strain>
    </source>
</reference>